<dbReference type="Gene3D" id="3.75.10.10">
    <property type="entry name" value="L-arginine/glycine Amidinotransferase, Chain A"/>
    <property type="match status" value="1"/>
</dbReference>
<dbReference type="PANTHER" id="PTHR47271:SF2">
    <property type="entry name" value="ARGININE DEIMINASE"/>
    <property type="match status" value="1"/>
</dbReference>
<name>A0A6I4VWI8_9BACL</name>
<evidence type="ECO:0000313" key="1">
    <source>
        <dbReference type="EMBL" id="MXQ52362.1"/>
    </source>
</evidence>
<accession>A0A6I4VWI8</accession>
<keyword evidence="1" id="KW-0808">Transferase</keyword>
<evidence type="ECO:0000313" key="2">
    <source>
        <dbReference type="Proteomes" id="UP000430692"/>
    </source>
</evidence>
<reference evidence="1 2" key="1">
    <citation type="submission" date="2019-12" db="EMBL/GenBank/DDBJ databases">
        <title>Whole-genome analyses of novel actinobacteria.</title>
        <authorList>
            <person name="Sahin N."/>
            <person name="Saygin H."/>
        </authorList>
    </citation>
    <scope>NUCLEOTIDE SEQUENCE [LARGE SCALE GENOMIC DNA]</scope>
    <source>
        <strain evidence="1 2">KC615</strain>
    </source>
</reference>
<dbReference type="EMBL" id="WUUL01000001">
    <property type="protein sequence ID" value="MXQ52362.1"/>
    <property type="molecule type" value="Genomic_DNA"/>
</dbReference>
<sequence>MRYGCQNMVGKIERVMIKHPKDAFISQRHLDENWKKFNYIHCPNYEEAVREYELFLSILSQYVSEIDFLPASDAVGLDSIYAHDPVKITKKGAILLKSGKKLRQPEAEVVKNYFHEMGIPILGEIDGDGRVDGGDVIWLDERTLVVGRGYRTNDEGIRQLRELTHDIVDNFIVVHLPHGNGPEECLHLMSFISFIDYDLAVIYSELMPVVFRELLITRGVKLIEVSKEEYEHLGCNILALAPRTCMLIAGNPQIKQLLEAEEVEVLEYKGEEISYLGTGGPTCLTSPILRQ</sequence>
<dbReference type="PANTHER" id="PTHR47271">
    <property type="entry name" value="ARGININE DEIMINASE"/>
    <property type="match status" value="1"/>
</dbReference>
<dbReference type="RefSeq" id="WP_160799394.1">
    <property type="nucleotide sequence ID" value="NZ_WUUL01000001.1"/>
</dbReference>
<dbReference type="GO" id="GO:0016990">
    <property type="term" value="F:arginine deiminase activity"/>
    <property type="evidence" value="ECO:0007669"/>
    <property type="project" value="TreeGrafter"/>
</dbReference>
<keyword evidence="2" id="KW-1185">Reference proteome</keyword>
<protein>
    <submittedName>
        <fullName evidence="1">Amidinotransferase</fullName>
    </submittedName>
</protein>
<organism evidence="1 2">
    <name type="scientific">Shimazuella alba</name>
    <dbReference type="NCBI Taxonomy" id="2690964"/>
    <lineage>
        <taxon>Bacteria</taxon>
        <taxon>Bacillati</taxon>
        <taxon>Bacillota</taxon>
        <taxon>Bacilli</taxon>
        <taxon>Bacillales</taxon>
        <taxon>Thermoactinomycetaceae</taxon>
        <taxon>Shimazuella</taxon>
    </lineage>
</organism>
<gene>
    <name evidence="1" type="ORF">GSM42_01060</name>
</gene>
<dbReference type="GO" id="GO:0019546">
    <property type="term" value="P:L-arginine deiminase pathway"/>
    <property type="evidence" value="ECO:0007669"/>
    <property type="project" value="TreeGrafter"/>
</dbReference>
<dbReference type="SUPFAM" id="SSF55909">
    <property type="entry name" value="Pentein"/>
    <property type="match status" value="1"/>
</dbReference>
<comment type="caution">
    <text evidence="1">The sequence shown here is derived from an EMBL/GenBank/DDBJ whole genome shotgun (WGS) entry which is preliminary data.</text>
</comment>
<dbReference type="Proteomes" id="UP000430692">
    <property type="component" value="Unassembled WGS sequence"/>
</dbReference>
<proteinExistence type="predicted"/>
<dbReference type="Pfam" id="PF02274">
    <property type="entry name" value="ADI"/>
    <property type="match status" value="2"/>
</dbReference>
<dbReference type="AlphaFoldDB" id="A0A6I4VWI8"/>
<dbReference type="GO" id="GO:0016740">
    <property type="term" value="F:transferase activity"/>
    <property type="evidence" value="ECO:0007669"/>
    <property type="project" value="UniProtKB-KW"/>
</dbReference>